<dbReference type="Gene3D" id="1.25.40.20">
    <property type="entry name" value="Ankyrin repeat-containing domain"/>
    <property type="match status" value="1"/>
</dbReference>
<dbReference type="InterPro" id="IPR036770">
    <property type="entry name" value="Ankyrin_rpt-contain_sf"/>
</dbReference>
<dbReference type="SUPFAM" id="SSF48403">
    <property type="entry name" value="Ankyrin repeat"/>
    <property type="match status" value="1"/>
</dbReference>
<dbReference type="Proteomes" id="UP000481153">
    <property type="component" value="Unassembled WGS sequence"/>
</dbReference>
<protein>
    <submittedName>
        <fullName evidence="1">Uncharacterized protein</fullName>
    </submittedName>
</protein>
<comment type="caution">
    <text evidence="1">The sequence shown here is derived from an EMBL/GenBank/DDBJ whole genome shotgun (WGS) entry which is preliminary data.</text>
</comment>
<dbReference type="VEuPathDB" id="FungiDB:AeMF1_009838"/>
<evidence type="ECO:0000313" key="1">
    <source>
        <dbReference type="EMBL" id="KAF0729958.1"/>
    </source>
</evidence>
<reference evidence="1 2" key="1">
    <citation type="submission" date="2019-07" db="EMBL/GenBank/DDBJ databases">
        <title>Genomics analysis of Aphanomyces spp. identifies a new class of oomycete effector associated with host adaptation.</title>
        <authorList>
            <person name="Gaulin E."/>
        </authorList>
    </citation>
    <scope>NUCLEOTIDE SEQUENCE [LARGE SCALE GENOMIC DNA]</scope>
    <source>
        <strain evidence="1 2">ATCC 201684</strain>
    </source>
</reference>
<accession>A0A6G0WRA4</accession>
<gene>
    <name evidence="1" type="ORF">Ae201684_012597</name>
</gene>
<name>A0A6G0WRA4_9STRA</name>
<proteinExistence type="predicted"/>
<keyword evidence="2" id="KW-1185">Reference proteome</keyword>
<evidence type="ECO:0000313" key="2">
    <source>
        <dbReference type="Proteomes" id="UP000481153"/>
    </source>
</evidence>
<dbReference type="PANTHER" id="PTHR46586:SF5">
    <property type="match status" value="1"/>
</dbReference>
<dbReference type="PANTHER" id="PTHR46586">
    <property type="entry name" value="ANKYRIN REPEAT-CONTAINING PROTEIN"/>
    <property type="match status" value="1"/>
</dbReference>
<dbReference type="EMBL" id="VJMJ01000159">
    <property type="protein sequence ID" value="KAF0729958.1"/>
    <property type="molecule type" value="Genomic_DNA"/>
</dbReference>
<dbReference type="AlphaFoldDB" id="A0A6G0WRA4"/>
<sequence>MDAILHQPDIWTTILSFQDGVSPDIAQFTSELHDFKDFQHVQWHILGSRLAPHPAIHHIRLFDIPFSRFYKSHGIRGVVRLVSSKPNLYAILTAHAAYFGNMEVFNILCPSKWANHSNAFVQRVRRINMVAWSHSYRSISGSDKIEPLDLAAIQGHFKAVKLLYERGYPFSYHAIDGATEMGHLAIVKYLVEVCQIKCTTKTLSRARDRGHSEIVAYLMAHATINRLPADFNCACGNYGTAKTSGSFVSDDTCDCFCVIS</sequence>
<organism evidence="1 2">
    <name type="scientific">Aphanomyces euteiches</name>
    <dbReference type="NCBI Taxonomy" id="100861"/>
    <lineage>
        <taxon>Eukaryota</taxon>
        <taxon>Sar</taxon>
        <taxon>Stramenopiles</taxon>
        <taxon>Oomycota</taxon>
        <taxon>Saprolegniomycetes</taxon>
        <taxon>Saprolegniales</taxon>
        <taxon>Verrucalvaceae</taxon>
        <taxon>Aphanomyces</taxon>
    </lineage>
</organism>
<dbReference type="InterPro" id="IPR052050">
    <property type="entry name" value="SecEffector_AnkRepeat"/>
</dbReference>